<feature type="domain" description="Signal transduction histidine kinase subgroup 3 dimerisation and phosphoacceptor" evidence="12">
    <location>
        <begin position="170"/>
        <end position="235"/>
    </location>
</feature>
<evidence type="ECO:0000256" key="6">
    <source>
        <dbReference type="ARBA" id="ARBA00022777"/>
    </source>
</evidence>
<keyword evidence="10" id="KW-1133">Transmembrane helix</keyword>
<reference evidence="13 14" key="1">
    <citation type="submission" date="2018-11" db="EMBL/GenBank/DDBJ databases">
        <title>Sequencing the genomes of 1000 actinobacteria strains.</title>
        <authorList>
            <person name="Klenk H.-P."/>
        </authorList>
    </citation>
    <scope>NUCLEOTIDE SEQUENCE [LARGE SCALE GENOMIC DNA]</scope>
    <source>
        <strain evidence="13 14">DSM 44254</strain>
    </source>
</reference>
<keyword evidence="4" id="KW-0808">Transferase</keyword>
<feature type="transmembrane region" description="Helical" evidence="10">
    <location>
        <begin position="56"/>
        <end position="84"/>
    </location>
</feature>
<protein>
    <recommendedName>
        <fullName evidence="2">histidine kinase</fullName>
        <ecNumber evidence="2">2.7.13.3</ecNumber>
    </recommendedName>
</protein>
<dbReference type="InterPro" id="IPR003594">
    <property type="entry name" value="HATPase_dom"/>
</dbReference>
<dbReference type="GO" id="GO:0000155">
    <property type="term" value="F:phosphorelay sensor kinase activity"/>
    <property type="evidence" value="ECO:0007669"/>
    <property type="project" value="InterPro"/>
</dbReference>
<keyword evidence="10" id="KW-0812">Transmembrane</keyword>
<keyword evidence="7" id="KW-0067">ATP-binding</keyword>
<dbReference type="RefSeq" id="WP_148085866.1">
    <property type="nucleotide sequence ID" value="NZ_RJKE01000001.1"/>
</dbReference>
<dbReference type="AlphaFoldDB" id="A0A3N1CRA6"/>
<dbReference type="InterPro" id="IPR050482">
    <property type="entry name" value="Sensor_HK_TwoCompSys"/>
</dbReference>
<accession>A0A3N1CRA6</accession>
<evidence type="ECO:0000256" key="10">
    <source>
        <dbReference type="SAM" id="Phobius"/>
    </source>
</evidence>
<evidence type="ECO:0000256" key="2">
    <source>
        <dbReference type="ARBA" id="ARBA00012438"/>
    </source>
</evidence>
<evidence type="ECO:0000259" key="12">
    <source>
        <dbReference type="Pfam" id="PF07730"/>
    </source>
</evidence>
<keyword evidence="10" id="KW-0472">Membrane</keyword>
<dbReference type="Proteomes" id="UP000272400">
    <property type="component" value="Unassembled WGS sequence"/>
</dbReference>
<keyword evidence="8" id="KW-0902">Two-component regulatory system</keyword>
<dbReference type="GO" id="GO:0005524">
    <property type="term" value="F:ATP binding"/>
    <property type="evidence" value="ECO:0007669"/>
    <property type="project" value="UniProtKB-KW"/>
</dbReference>
<feature type="transmembrane region" description="Helical" evidence="10">
    <location>
        <begin position="91"/>
        <end position="109"/>
    </location>
</feature>
<evidence type="ECO:0000256" key="1">
    <source>
        <dbReference type="ARBA" id="ARBA00000085"/>
    </source>
</evidence>
<feature type="transmembrane region" description="Helical" evidence="10">
    <location>
        <begin position="115"/>
        <end position="134"/>
    </location>
</feature>
<dbReference type="InterPro" id="IPR036890">
    <property type="entry name" value="HATPase_C_sf"/>
</dbReference>
<comment type="catalytic activity">
    <reaction evidence="1">
        <text>ATP + protein L-histidine = ADP + protein N-phospho-L-histidine.</text>
        <dbReference type="EC" id="2.7.13.3"/>
    </reaction>
</comment>
<feature type="region of interest" description="Disordered" evidence="9">
    <location>
        <begin position="312"/>
        <end position="333"/>
    </location>
</feature>
<evidence type="ECO:0000256" key="4">
    <source>
        <dbReference type="ARBA" id="ARBA00022679"/>
    </source>
</evidence>
<dbReference type="PANTHER" id="PTHR24421:SF10">
    <property type="entry name" value="NITRATE_NITRITE SENSOR PROTEIN NARQ"/>
    <property type="match status" value="1"/>
</dbReference>
<dbReference type="Pfam" id="PF02518">
    <property type="entry name" value="HATPase_c"/>
    <property type="match status" value="1"/>
</dbReference>
<dbReference type="Gene3D" id="1.20.5.1930">
    <property type="match status" value="1"/>
</dbReference>
<name>A0A3N1CRA6_9ACTN</name>
<evidence type="ECO:0000313" key="13">
    <source>
        <dbReference type="EMBL" id="ROO83238.1"/>
    </source>
</evidence>
<evidence type="ECO:0000256" key="5">
    <source>
        <dbReference type="ARBA" id="ARBA00022741"/>
    </source>
</evidence>
<evidence type="ECO:0000259" key="11">
    <source>
        <dbReference type="Pfam" id="PF02518"/>
    </source>
</evidence>
<feature type="region of interest" description="Disordered" evidence="9">
    <location>
        <begin position="360"/>
        <end position="382"/>
    </location>
</feature>
<gene>
    <name evidence="13" type="ORF">EDD29_0733</name>
</gene>
<evidence type="ECO:0000256" key="8">
    <source>
        <dbReference type="ARBA" id="ARBA00023012"/>
    </source>
</evidence>
<dbReference type="InterPro" id="IPR011712">
    <property type="entry name" value="Sig_transdc_His_kin_sub3_dim/P"/>
</dbReference>
<evidence type="ECO:0000313" key="14">
    <source>
        <dbReference type="Proteomes" id="UP000272400"/>
    </source>
</evidence>
<dbReference type="Pfam" id="PF07730">
    <property type="entry name" value="HisKA_3"/>
    <property type="match status" value="1"/>
</dbReference>
<keyword evidence="5" id="KW-0547">Nucleotide-binding</keyword>
<feature type="compositionally biased region" description="Pro residues" evidence="9">
    <location>
        <begin position="362"/>
        <end position="373"/>
    </location>
</feature>
<dbReference type="EMBL" id="RJKE01000001">
    <property type="protein sequence ID" value="ROO83238.1"/>
    <property type="molecule type" value="Genomic_DNA"/>
</dbReference>
<dbReference type="GO" id="GO:0046983">
    <property type="term" value="F:protein dimerization activity"/>
    <property type="evidence" value="ECO:0007669"/>
    <property type="project" value="InterPro"/>
</dbReference>
<dbReference type="OrthoDB" id="227596at2"/>
<feature type="transmembrane region" description="Helical" evidence="10">
    <location>
        <begin position="396"/>
        <end position="418"/>
    </location>
</feature>
<evidence type="ECO:0000256" key="9">
    <source>
        <dbReference type="SAM" id="MobiDB-lite"/>
    </source>
</evidence>
<evidence type="ECO:0000256" key="3">
    <source>
        <dbReference type="ARBA" id="ARBA00022553"/>
    </source>
</evidence>
<organism evidence="13 14">
    <name type="scientific">Actinocorallia herbida</name>
    <dbReference type="NCBI Taxonomy" id="58109"/>
    <lineage>
        <taxon>Bacteria</taxon>
        <taxon>Bacillati</taxon>
        <taxon>Actinomycetota</taxon>
        <taxon>Actinomycetes</taxon>
        <taxon>Streptosporangiales</taxon>
        <taxon>Thermomonosporaceae</taxon>
        <taxon>Actinocorallia</taxon>
    </lineage>
</organism>
<keyword evidence="14" id="KW-1185">Reference proteome</keyword>
<proteinExistence type="predicted"/>
<keyword evidence="3" id="KW-0597">Phosphoprotein</keyword>
<dbReference type="GO" id="GO:0016020">
    <property type="term" value="C:membrane"/>
    <property type="evidence" value="ECO:0007669"/>
    <property type="project" value="InterPro"/>
</dbReference>
<keyword evidence="6 13" id="KW-0418">Kinase</keyword>
<feature type="domain" description="Histidine kinase/HSP90-like ATPase" evidence="11">
    <location>
        <begin position="275"/>
        <end position="362"/>
    </location>
</feature>
<dbReference type="EC" id="2.7.13.3" evidence="2"/>
<sequence>MRKERVEDVALFLVLAAPVCAALVGQDGAVEGDLPQALGLAALAGAVAGARRFPAAALAVVLALTAVHGNFVFGIPVLSLLAGLRMERVRPVGWTLCAVFVGGAALNLAHGAPAATWFVVTWWFVVAGVLPWLLGRYLRLRADLAEAGWERARRLEHEQRIVGERERLRERARIAADLHDSLGHELSLLALRAAALELSADLPERHRAAAGDLRAGAATATERLQEILGILRPGEAATRPAGETVADLVERAAGSGMAVRLAESGPAAPALADRAAHRIVQEALTNAAKHAPGAAVRVDLARTGAETAVEVVNGPPPAGPLPGASGGGHGLTGLRERVRLSGGTLAAGPDGEGFAVRARLPHVPPRSPEPEPSPGGTEESELAAARLSGRRAARRGLAAAVAVPALLVGALGAAMAAYQTYTEGFPW</sequence>
<comment type="caution">
    <text evidence="13">The sequence shown here is derived from an EMBL/GenBank/DDBJ whole genome shotgun (WGS) entry which is preliminary data.</text>
</comment>
<dbReference type="SUPFAM" id="SSF55874">
    <property type="entry name" value="ATPase domain of HSP90 chaperone/DNA topoisomerase II/histidine kinase"/>
    <property type="match status" value="1"/>
</dbReference>
<evidence type="ECO:0000256" key="7">
    <source>
        <dbReference type="ARBA" id="ARBA00022840"/>
    </source>
</evidence>
<dbReference type="Gene3D" id="3.30.565.10">
    <property type="entry name" value="Histidine kinase-like ATPase, C-terminal domain"/>
    <property type="match status" value="1"/>
</dbReference>
<dbReference type="CDD" id="cd16917">
    <property type="entry name" value="HATPase_UhpB-NarQ-NarX-like"/>
    <property type="match status" value="1"/>
</dbReference>
<dbReference type="PANTHER" id="PTHR24421">
    <property type="entry name" value="NITRATE/NITRITE SENSOR PROTEIN NARX-RELATED"/>
    <property type="match status" value="1"/>
</dbReference>